<accession>A0ABM6XPW2</accession>
<keyword evidence="4 6" id="KW-1133">Transmembrane helix</keyword>
<proteinExistence type="inferred from homology"/>
<protein>
    <submittedName>
        <fullName evidence="7">Sporulation protein YjcZ</fullName>
    </submittedName>
</protein>
<keyword evidence="8" id="KW-1185">Reference proteome</keyword>
<dbReference type="Pfam" id="PF09680">
    <property type="entry name" value="YjcZ_2"/>
    <property type="match status" value="1"/>
</dbReference>
<feature type="transmembrane region" description="Helical" evidence="6">
    <location>
        <begin position="18"/>
        <end position="41"/>
    </location>
</feature>
<dbReference type="RefSeq" id="WP_116821801.1">
    <property type="nucleotide sequence ID" value="NZ_CP030926.1"/>
</dbReference>
<evidence type="ECO:0000256" key="1">
    <source>
        <dbReference type="ARBA" id="ARBA00004167"/>
    </source>
</evidence>
<reference evidence="7 8" key="1">
    <citation type="submission" date="2018-07" db="EMBL/GenBank/DDBJ databases">
        <title>The molecular basis for the intramolecular migration of carboxyl group in the catabolism of para-hydroxybenzoate via gentisate.</title>
        <authorList>
            <person name="Zhao H."/>
            <person name="Xu Y."/>
            <person name="Lin S."/>
            <person name="Spain J.C."/>
            <person name="Zhou N.-Y."/>
        </authorList>
    </citation>
    <scope>NUCLEOTIDE SEQUENCE [LARGE SCALE GENOMIC DNA]</scope>
    <source>
        <strain evidence="7 8">PHB-7a</strain>
    </source>
</reference>
<sequence length="52" mass="5522">MSGCVSSWLDGYGFDGGFAFIAVVFILLSIIGVTVLVDLAHGAVKDYEKSRP</sequence>
<gene>
    <name evidence="7" type="ORF">DTO10_21070</name>
</gene>
<name>A0ABM6XPW2_9BACI</name>
<keyword evidence="5 6" id="KW-0472">Membrane</keyword>
<comment type="subcellular location">
    <subcellularLocation>
        <location evidence="1">Membrane</location>
        <topology evidence="1">Single-pass membrane protein</topology>
    </subcellularLocation>
</comment>
<evidence type="ECO:0000256" key="4">
    <source>
        <dbReference type="ARBA" id="ARBA00022989"/>
    </source>
</evidence>
<evidence type="ECO:0000256" key="3">
    <source>
        <dbReference type="ARBA" id="ARBA00022692"/>
    </source>
</evidence>
<evidence type="ECO:0000313" key="8">
    <source>
        <dbReference type="Proteomes" id="UP000260457"/>
    </source>
</evidence>
<evidence type="ECO:0000313" key="7">
    <source>
        <dbReference type="EMBL" id="AXN40629.1"/>
    </source>
</evidence>
<keyword evidence="3 6" id="KW-0812">Transmembrane</keyword>
<organism evidence="7 8">
    <name type="scientific">Peribacillus butanolivorans</name>
    <dbReference type="NCBI Taxonomy" id="421767"/>
    <lineage>
        <taxon>Bacteria</taxon>
        <taxon>Bacillati</taxon>
        <taxon>Bacillota</taxon>
        <taxon>Bacilli</taxon>
        <taxon>Bacillales</taxon>
        <taxon>Bacillaceae</taxon>
        <taxon>Peribacillus</taxon>
    </lineage>
</organism>
<comment type="similarity">
    <text evidence="2">Belongs to the SscA family.</text>
</comment>
<evidence type="ECO:0000256" key="2">
    <source>
        <dbReference type="ARBA" id="ARBA00010221"/>
    </source>
</evidence>
<dbReference type="EMBL" id="CP030926">
    <property type="protein sequence ID" value="AXN40629.1"/>
    <property type="molecule type" value="Genomic_DNA"/>
</dbReference>
<dbReference type="Proteomes" id="UP000260457">
    <property type="component" value="Chromosome"/>
</dbReference>
<evidence type="ECO:0000256" key="6">
    <source>
        <dbReference type="SAM" id="Phobius"/>
    </source>
</evidence>
<evidence type="ECO:0000256" key="5">
    <source>
        <dbReference type="ARBA" id="ARBA00023136"/>
    </source>
</evidence>
<dbReference type="InterPro" id="IPR010070">
    <property type="entry name" value="YjcZ-like"/>
</dbReference>